<accession>A0A9D3UCJ3</accession>
<organism evidence="1 2">
    <name type="scientific">Gossypium stocksii</name>
    <dbReference type="NCBI Taxonomy" id="47602"/>
    <lineage>
        <taxon>Eukaryota</taxon>
        <taxon>Viridiplantae</taxon>
        <taxon>Streptophyta</taxon>
        <taxon>Embryophyta</taxon>
        <taxon>Tracheophyta</taxon>
        <taxon>Spermatophyta</taxon>
        <taxon>Magnoliopsida</taxon>
        <taxon>eudicotyledons</taxon>
        <taxon>Gunneridae</taxon>
        <taxon>Pentapetalae</taxon>
        <taxon>rosids</taxon>
        <taxon>malvids</taxon>
        <taxon>Malvales</taxon>
        <taxon>Malvaceae</taxon>
        <taxon>Malvoideae</taxon>
        <taxon>Gossypium</taxon>
    </lineage>
</organism>
<evidence type="ECO:0000313" key="2">
    <source>
        <dbReference type="Proteomes" id="UP000828251"/>
    </source>
</evidence>
<gene>
    <name evidence="1" type="ORF">J1N35_039769</name>
</gene>
<protein>
    <submittedName>
        <fullName evidence="1">Uncharacterized protein</fullName>
    </submittedName>
</protein>
<proteinExistence type="predicted"/>
<dbReference type="Proteomes" id="UP000828251">
    <property type="component" value="Unassembled WGS sequence"/>
</dbReference>
<evidence type="ECO:0000313" key="1">
    <source>
        <dbReference type="EMBL" id="KAH1038026.1"/>
    </source>
</evidence>
<keyword evidence="2" id="KW-1185">Reference proteome</keyword>
<reference evidence="1 2" key="1">
    <citation type="journal article" date="2021" name="Plant Biotechnol. J.">
        <title>Multi-omics assisted identification of the key and species-specific regulatory components of drought-tolerant mechanisms in Gossypium stocksii.</title>
        <authorList>
            <person name="Yu D."/>
            <person name="Ke L."/>
            <person name="Zhang D."/>
            <person name="Wu Y."/>
            <person name="Sun Y."/>
            <person name="Mei J."/>
            <person name="Sun J."/>
            <person name="Sun Y."/>
        </authorList>
    </citation>
    <scope>NUCLEOTIDE SEQUENCE [LARGE SCALE GENOMIC DNA]</scope>
    <source>
        <strain evidence="2">cv. E1</strain>
        <tissue evidence="1">Leaf</tissue>
    </source>
</reference>
<name>A0A9D3UCJ3_9ROSI</name>
<dbReference type="EMBL" id="JAIQCV010000012">
    <property type="protein sequence ID" value="KAH1038026.1"/>
    <property type="molecule type" value="Genomic_DNA"/>
</dbReference>
<dbReference type="AlphaFoldDB" id="A0A9D3UCJ3"/>
<comment type="caution">
    <text evidence="1">The sequence shown here is derived from an EMBL/GenBank/DDBJ whole genome shotgun (WGS) entry which is preliminary data.</text>
</comment>
<sequence>MPQFRPSQGCAEAVWQHRLVVCNIGRCHDIVRETWLEIPPWPQPPLYWTALAGNDPSVPPQSGGAHSRLKEKEITICDPSNTLDSSSKVQSTSKEKEKMVILDKDSTKKLDGTPYEDALLFRAKHAREHPIYTSQYHHDEKGKFSILSLV</sequence>